<keyword evidence="2" id="KW-1185">Reference proteome</keyword>
<dbReference type="EMBL" id="KL363210">
    <property type="protein sequence ID" value="KFD54205.1"/>
    <property type="molecule type" value="Genomic_DNA"/>
</dbReference>
<organism evidence="1 2">
    <name type="scientific">Trichuris suis</name>
    <name type="common">pig whipworm</name>
    <dbReference type="NCBI Taxonomy" id="68888"/>
    <lineage>
        <taxon>Eukaryota</taxon>
        <taxon>Metazoa</taxon>
        <taxon>Ecdysozoa</taxon>
        <taxon>Nematoda</taxon>
        <taxon>Enoplea</taxon>
        <taxon>Dorylaimia</taxon>
        <taxon>Trichinellida</taxon>
        <taxon>Trichuridae</taxon>
        <taxon>Trichuris</taxon>
    </lineage>
</organism>
<dbReference type="AlphaFoldDB" id="A0A085MAF9"/>
<name>A0A085MAF9_9BILA</name>
<proteinExistence type="predicted"/>
<evidence type="ECO:0000313" key="2">
    <source>
        <dbReference type="Proteomes" id="UP000030764"/>
    </source>
</evidence>
<accession>A0A085MAF9</accession>
<reference evidence="1 2" key="1">
    <citation type="journal article" date="2014" name="Nat. Genet.">
        <title>Genome and transcriptome of the porcine whipworm Trichuris suis.</title>
        <authorList>
            <person name="Jex A.R."/>
            <person name="Nejsum P."/>
            <person name="Schwarz E.M."/>
            <person name="Hu L."/>
            <person name="Young N.D."/>
            <person name="Hall R.S."/>
            <person name="Korhonen P.K."/>
            <person name="Liao S."/>
            <person name="Thamsborg S."/>
            <person name="Xia J."/>
            <person name="Xu P."/>
            <person name="Wang S."/>
            <person name="Scheerlinck J.P."/>
            <person name="Hofmann A."/>
            <person name="Sternberg P.W."/>
            <person name="Wang J."/>
            <person name="Gasser R.B."/>
        </authorList>
    </citation>
    <scope>NUCLEOTIDE SEQUENCE [LARGE SCALE GENOMIC DNA]</scope>
    <source>
        <strain evidence="1">DCEP-RM93M</strain>
    </source>
</reference>
<sequence length="156" mass="17284">MSTSAQSSTCESVAELLRDWSECCDGFAALLDFQGKVSLFDISSGYNRCNGLISCVVAVRTMAIRGSPSWPGINRSTRASGQNNRVWLSLPISTTSPTAIPDGRLPRLGRCRSCPRYSVRKRRRRHFINLCLYLARLEREFASTLSTSATPTCRLS</sequence>
<evidence type="ECO:0000313" key="1">
    <source>
        <dbReference type="EMBL" id="KFD54205.1"/>
    </source>
</evidence>
<gene>
    <name evidence="1" type="ORF">M513_04982</name>
</gene>
<feature type="non-terminal residue" evidence="1">
    <location>
        <position position="156"/>
    </location>
</feature>
<dbReference type="Proteomes" id="UP000030764">
    <property type="component" value="Unassembled WGS sequence"/>
</dbReference>
<protein>
    <submittedName>
        <fullName evidence="1">Uncharacterized protein</fullName>
    </submittedName>
</protein>